<keyword evidence="7" id="KW-0001">2Fe-2S</keyword>
<sequence length="420" mass="48472">MLLRGVNRFKIYGVYVPKRPGKKNELARTLTSYSQHLTVSQARHQPTPRRTYILQVPSTMAISKTKSDHFAWDKDKPLEFADTLPSSFYTDPSNFENEMKHVFTKNWLFAAHIQNLKNIGDYVTGRYGRHPWLLVRDEDNRLKAFYNVCMHHAMTVTPSPSGNTREFVCNYHGWRYALNGRLRAAVGVKGIKEFSASKISLATIETKEVGPFVFLRFDKEDVADANHLMAAHEELSGTSYDGLEFVHGRDYPMRCNWKPQVFVDNYLDGGMHVKYAHPDLASDLDLSSYSLEVFDRYSVQRAAAKEGERVKGRAQYIYLYPNLMINRYGDWMDINIVTPTGVDSCVVKMEYYLRSEKKGEAEWIEKSLAASHKVQEEDVWLCEGVQRGLESPAYDVGRYAPSFEKGMYDFHKTLYRQLNE</sequence>
<evidence type="ECO:0000256" key="12">
    <source>
        <dbReference type="ARBA" id="ARBA00049097"/>
    </source>
</evidence>
<dbReference type="Pfam" id="PF00848">
    <property type="entry name" value="Ring_hydroxyl_A"/>
    <property type="match status" value="1"/>
</dbReference>
<organism evidence="14 15">
    <name type="scientific">Planoprotostelium fungivorum</name>
    <dbReference type="NCBI Taxonomy" id="1890364"/>
    <lineage>
        <taxon>Eukaryota</taxon>
        <taxon>Amoebozoa</taxon>
        <taxon>Evosea</taxon>
        <taxon>Variosea</taxon>
        <taxon>Cavosteliida</taxon>
        <taxon>Cavosteliaceae</taxon>
        <taxon>Planoprotostelium</taxon>
    </lineage>
</organism>
<evidence type="ECO:0000256" key="10">
    <source>
        <dbReference type="ARBA" id="ARBA00023004"/>
    </source>
</evidence>
<keyword evidence="8" id="KW-0479">Metal-binding</keyword>
<dbReference type="Proteomes" id="UP000241769">
    <property type="component" value="Unassembled WGS sequence"/>
</dbReference>
<evidence type="ECO:0000256" key="8">
    <source>
        <dbReference type="ARBA" id="ARBA00022723"/>
    </source>
</evidence>
<comment type="pathway">
    <text evidence="3">Amine and polyamine biosynthesis; betaine biosynthesis via choline pathway; betaine aldehyde from choline (monooxygenase route): step 1/1.</text>
</comment>
<keyword evidence="9" id="KW-0560">Oxidoreductase</keyword>
<dbReference type="SUPFAM" id="SSF50022">
    <property type="entry name" value="ISP domain"/>
    <property type="match status" value="1"/>
</dbReference>
<dbReference type="Gene3D" id="3.90.380.10">
    <property type="entry name" value="Naphthalene 1,2-dioxygenase Alpha Subunit, Chain A, domain 1"/>
    <property type="match status" value="2"/>
</dbReference>
<dbReference type="GO" id="GO:0019285">
    <property type="term" value="P:glycine betaine biosynthetic process from choline"/>
    <property type="evidence" value="ECO:0007669"/>
    <property type="project" value="UniProtKB-UniPathway"/>
</dbReference>
<dbReference type="Gene3D" id="2.102.10.10">
    <property type="entry name" value="Rieske [2Fe-2S] iron-sulphur domain"/>
    <property type="match status" value="1"/>
</dbReference>
<evidence type="ECO:0000256" key="6">
    <source>
        <dbReference type="ARBA" id="ARBA00014931"/>
    </source>
</evidence>
<evidence type="ECO:0000313" key="14">
    <source>
        <dbReference type="EMBL" id="PRP89000.1"/>
    </source>
</evidence>
<comment type="function">
    <text evidence="2">Catalyzes the first step of the osmoprotectant glycine betaine synthesis.</text>
</comment>
<feature type="domain" description="Rieske" evidence="13">
    <location>
        <begin position="107"/>
        <end position="215"/>
    </location>
</feature>
<reference evidence="14 15" key="1">
    <citation type="journal article" date="2018" name="Genome Biol. Evol.">
        <title>Multiple Roots of Fruiting Body Formation in Amoebozoa.</title>
        <authorList>
            <person name="Hillmann F."/>
            <person name="Forbes G."/>
            <person name="Novohradska S."/>
            <person name="Ferling I."/>
            <person name="Riege K."/>
            <person name="Groth M."/>
            <person name="Westermann M."/>
            <person name="Marz M."/>
            <person name="Spaller T."/>
            <person name="Winckler T."/>
            <person name="Schaap P."/>
            <person name="Glockner G."/>
        </authorList>
    </citation>
    <scope>NUCLEOTIDE SEQUENCE [LARGE SCALE GENOMIC DNA]</scope>
    <source>
        <strain evidence="14 15">Jena</strain>
    </source>
</reference>
<dbReference type="InterPro" id="IPR036922">
    <property type="entry name" value="Rieske_2Fe-2S_sf"/>
</dbReference>
<evidence type="ECO:0000313" key="15">
    <source>
        <dbReference type="Proteomes" id="UP000241769"/>
    </source>
</evidence>
<gene>
    <name evidence="14" type="ORF">PROFUN_02278</name>
</gene>
<dbReference type="InterPro" id="IPR017941">
    <property type="entry name" value="Rieske_2Fe-2S"/>
</dbReference>
<dbReference type="GO" id="GO:0019133">
    <property type="term" value="F:choline monooxygenase activity"/>
    <property type="evidence" value="ECO:0007669"/>
    <property type="project" value="UniProtKB-EC"/>
</dbReference>
<dbReference type="GO" id="GO:0051537">
    <property type="term" value="F:2 iron, 2 sulfur cluster binding"/>
    <property type="evidence" value="ECO:0007669"/>
    <property type="project" value="UniProtKB-KW"/>
</dbReference>
<name>A0A2P6NYH3_9EUKA</name>
<dbReference type="CDD" id="cd03469">
    <property type="entry name" value="Rieske_RO_Alpha_N"/>
    <property type="match status" value="1"/>
</dbReference>
<dbReference type="PROSITE" id="PS51296">
    <property type="entry name" value="RIESKE"/>
    <property type="match status" value="1"/>
</dbReference>
<dbReference type="UniPathway" id="UPA00529">
    <property type="reaction ID" value="UER00430"/>
</dbReference>
<dbReference type="EMBL" id="MDYQ01000006">
    <property type="protein sequence ID" value="PRP89000.1"/>
    <property type="molecule type" value="Genomic_DNA"/>
</dbReference>
<dbReference type="SUPFAM" id="SSF55961">
    <property type="entry name" value="Bet v1-like"/>
    <property type="match status" value="1"/>
</dbReference>
<evidence type="ECO:0000256" key="5">
    <source>
        <dbReference type="ARBA" id="ARBA00012763"/>
    </source>
</evidence>
<dbReference type="InterPro" id="IPR001663">
    <property type="entry name" value="Rng_hydr_dOase-A"/>
</dbReference>
<comment type="cofactor">
    <cofactor evidence="1">
        <name>Fe cation</name>
        <dbReference type="ChEBI" id="CHEBI:24875"/>
    </cofactor>
</comment>
<dbReference type="PANTHER" id="PTHR43756:SF5">
    <property type="entry name" value="CHOLINE MONOOXYGENASE, CHLOROPLASTIC"/>
    <property type="match status" value="1"/>
</dbReference>
<evidence type="ECO:0000256" key="1">
    <source>
        <dbReference type="ARBA" id="ARBA00001962"/>
    </source>
</evidence>
<comment type="similarity">
    <text evidence="4">Belongs to the choline monooxygenase family.</text>
</comment>
<accession>A0A2P6NYH3</accession>
<evidence type="ECO:0000256" key="11">
    <source>
        <dbReference type="ARBA" id="ARBA00023014"/>
    </source>
</evidence>
<dbReference type="PRINTS" id="PR00090">
    <property type="entry name" value="RNGDIOXGNASE"/>
</dbReference>
<dbReference type="InParanoid" id="A0A2P6NYH3"/>
<evidence type="ECO:0000256" key="9">
    <source>
        <dbReference type="ARBA" id="ARBA00023002"/>
    </source>
</evidence>
<dbReference type="AlphaFoldDB" id="A0A2P6NYH3"/>
<dbReference type="PANTHER" id="PTHR43756">
    <property type="entry name" value="CHOLINE MONOOXYGENASE, CHLOROPLASTIC"/>
    <property type="match status" value="1"/>
</dbReference>
<evidence type="ECO:0000256" key="4">
    <source>
        <dbReference type="ARBA" id="ARBA00010848"/>
    </source>
</evidence>
<dbReference type="OrthoDB" id="426882at2759"/>
<comment type="caution">
    <text evidence="14">The sequence shown here is derived from an EMBL/GenBank/DDBJ whole genome shotgun (WGS) entry which is preliminary data.</text>
</comment>
<evidence type="ECO:0000256" key="7">
    <source>
        <dbReference type="ARBA" id="ARBA00022714"/>
    </source>
</evidence>
<proteinExistence type="inferred from homology"/>
<comment type="catalytic activity">
    <reaction evidence="12">
        <text>choline + 2 reduced [2Fe-2S]-[ferredoxin] + O2 + 2 H(+) = betaine aldehyde hydrate + 2 oxidized [2Fe-2S]-[ferredoxin] + H2O</text>
        <dbReference type="Rhea" id="RHEA:17769"/>
        <dbReference type="Rhea" id="RHEA-COMP:10000"/>
        <dbReference type="Rhea" id="RHEA-COMP:10001"/>
        <dbReference type="ChEBI" id="CHEBI:15354"/>
        <dbReference type="ChEBI" id="CHEBI:15377"/>
        <dbReference type="ChEBI" id="CHEBI:15378"/>
        <dbReference type="ChEBI" id="CHEBI:15379"/>
        <dbReference type="ChEBI" id="CHEBI:15870"/>
        <dbReference type="ChEBI" id="CHEBI:33737"/>
        <dbReference type="ChEBI" id="CHEBI:33738"/>
        <dbReference type="EC" id="1.14.15.7"/>
    </reaction>
</comment>
<dbReference type="EC" id="1.14.15.7" evidence="5"/>
<dbReference type="InterPro" id="IPR015879">
    <property type="entry name" value="Ring_hydroxy_dOase_asu_C_dom"/>
</dbReference>
<dbReference type="STRING" id="1890364.A0A2P6NYH3"/>
<dbReference type="Pfam" id="PF00355">
    <property type="entry name" value="Rieske"/>
    <property type="match status" value="1"/>
</dbReference>
<keyword evidence="15" id="KW-1185">Reference proteome</keyword>
<dbReference type="GO" id="GO:0005506">
    <property type="term" value="F:iron ion binding"/>
    <property type="evidence" value="ECO:0007669"/>
    <property type="project" value="InterPro"/>
</dbReference>
<protein>
    <recommendedName>
        <fullName evidence="6">Choline monooxygenase, chloroplastic</fullName>
        <ecNumber evidence="5">1.14.15.7</ecNumber>
    </recommendedName>
</protein>
<keyword evidence="11" id="KW-0411">Iron-sulfur</keyword>
<evidence type="ECO:0000256" key="3">
    <source>
        <dbReference type="ARBA" id="ARBA00004866"/>
    </source>
</evidence>
<evidence type="ECO:0000256" key="2">
    <source>
        <dbReference type="ARBA" id="ARBA00002149"/>
    </source>
</evidence>
<evidence type="ECO:0000259" key="13">
    <source>
        <dbReference type="PROSITE" id="PS51296"/>
    </source>
</evidence>
<keyword evidence="10" id="KW-0408">Iron</keyword>